<evidence type="ECO:0000313" key="3">
    <source>
        <dbReference type="Proteomes" id="UP000761264"/>
    </source>
</evidence>
<feature type="region of interest" description="Disordered" evidence="1">
    <location>
        <begin position="76"/>
        <end position="108"/>
    </location>
</feature>
<reference evidence="2" key="1">
    <citation type="submission" date="2020-03" db="EMBL/GenBank/DDBJ databases">
        <title>Genome of Pelagibius litoralis DSM 21314T.</title>
        <authorList>
            <person name="Wang G."/>
        </authorList>
    </citation>
    <scope>NUCLEOTIDE SEQUENCE</scope>
    <source>
        <strain evidence="2">DSM 21314</strain>
    </source>
</reference>
<dbReference type="Gene3D" id="2.40.160.10">
    <property type="entry name" value="Porin"/>
    <property type="match status" value="1"/>
</dbReference>
<dbReference type="InterPro" id="IPR023614">
    <property type="entry name" value="Porin_dom_sf"/>
</dbReference>
<evidence type="ECO:0000313" key="2">
    <source>
        <dbReference type="EMBL" id="NIA67851.1"/>
    </source>
</evidence>
<evidence type="ECO:0000256" key="1">
    <source>
        <dbReference type="SAM" id="MobiDB-lite"/>
    </source>
</evidence>
<proteinExistence type="predicted"/>
<accession>A0A967EUX1</accession>
<keyword evidence="3" id="KW-1185">Reference proteome</keyword>
<comment type="caution">
    <text evidence="2">The sequence shown here is derived from an EMBL/GenBank/DDBJ whole genome shotgun (WGS) entry which is preliminary data.</text>
</comment>
<sequence length="451" mass="48167">MGVRKLGRFAALCGTFILALGLTLGSVGAQVSDVGVSTDDRVKALEEQLNLMMQQMQAVQRELAETRADVERARTAARAAQEQAGTVKQAQDAAAPDQASEQATVTSGQPRVKLAISGQVNRAVNVVNDGNETDAFFVDNDTSNSRIRFVGTGDLGEGTTLGTRIEIAVSPNNSFDVSQDDEDSGDFFDQRKVEIFARNDDYGQFSLGKGNTASEDTAEYDLSLVAGPIMYSGVSDIVGGLQFTDGDSLTGITLGDAFFNFDGNGRKNRVLYDSPVFGPGVQFSASAASDDRFDLAATWGGNYGDWTGVEIGDFLTLGAVAISDPNVDDVDYRLNGSASVLHMPTGLSLTFSGGMDEADEDNPYNLYAKLGWDTEFFSFGPTGFGVDFTHSENVCADCDEGRSAGIAAVQVVEDWGLELYSQLRWFSLDTEAGVPDTDDVFAFTLGSRAKF</sequence>
<gene>
    <name evidence="2" type="ORF">HBA54_04535</name>
</gene>
<feature type="compositionally biased region" description="Low complexity" evidence="1">
    <location>
        <begin position="76"/>
        <end position="103"/>
    </location>
</feature>
<dbReference type="RefSeq" id="WP_167221851.1">
    <property type="nucleotide sequence ID" value="NZ_JAAQPH010000003.1"/>
</dbReference>
<dbReference type="AlphaFoldDB" id="A0A967EUX1"/>
<name>A0A967EUX1_9PROT</name>
<dbReference type="SUPFAM" id="SSF56935">
    <property type="entry name" value="Porins"/>
    <property type="match status" value="1"/>
</dbReference>
<dbReference type="EMBL" id="JAAQPH010000003">
    <property type="protein sequence ID" value="NIA67851.1"/>
    <property type="molecule type" value="Genomic_DNA"/>
</dbReference>
<dbReference type="Proteomes" id="UP000761264">
    <property type="component" value="Unassembled WGS sequence"/>
</dbReference>
<protein>
    <submittedName>
        <fullName evidence="2">Porin</fullName>
    </submittedName>
</protein>
<organism evidence="2 3">
    <name type="scientific">Pelagibius litoralis</name>
    <dbReference type="NCBI Taxonomy" id="374515"/>
    <lineage>
        <taxon>Bacteria</taxon>
        <taxon>Pseudomonadati</taxon>
        <taxon>Pseudomonadota</taxon>
        <taxon>Alphaproteobacteria</taxon>
        <taxon>Rhodospirillales</taxon>
        <taxon>Rhodovibrionaceae</taxon>
        <taxon>Pelagibius</taxon>
    </lineage>
</organism>